<comment type="similarity">
    <text evidence="2 9">Belongs to the complex I subunit 3 family.</text>
</comment>
<dbReference type="InterPro" id="IPR000440">
    <property type="entry name" value="NADH_UbQ/plastoQ_OxRdtase_su3"/>
</dbReference>
<sequence length="109" mass="12881">MFSYMLLFTIFLGVLFFFLVSVLFFFNPILFNKSVAFECGFQPFLSSGYVFSMPFFVICLMFLLFDVEIVIVCFPSICGLDFFCWFWVSIILIFFATCYEWKSGVLKWV</sequence>
<dbReference type="EMBL" id="MH208456">
    <property type="protein sequence ID" value="QAB47269.1"/>
    <property type="molecule type" value="Genomic_DNA"/>
</dbReference>
<keyword evidence="9" id="KW-0679">Respiratory chain</keyword>
<dbReference type="PANTHER" id="PTHR11058">
    <property type="entry name" value="NADH-UBIQUINONE OXIDOREDUCTASE CHAIN 3"/>
    <property type="match status" value="1"/>
</dbReference>
<dbReference type="GO" id="GO:0030964">
    <property type="term" value="C:NADH dehydrogenase complex"/>
    <property type="evidence" value="ECO:0007669"/>
    <property type="project" value="TreeGrafter"/>
</dbReference>
<geneLocation type="mitochondrion" evidence="10"/>
<comment type="function">
    <text evidence="9">Core subunit of the mitochondrial membrane respiratory chain NADH dehydrogenase (Complex I) which catalyzes electron transfer from NADH through the respiratory chain, using ubiquinone as an electron acceptor. Essential for the catalytic activity of complex I.</text>
</comment>
<name>A0A410HYJ9_9ACAR</name>
<comment type="subcellular location">
    <subcellularLocation>
        <location evidence="1">Membrane</location>
    </subcellularLocation>
    <subcellularLocation>
        <location evidence="9">Mitochondrion membrane</location>
        <topology evidence="9">Multi-pass membrane protein</topology>
    </subcellularLocation>
</comment>
<feature type="transmembrane region" description="Helical" evidence="9">
    <location>
        <begin position="69"/>
        <end position="99"/>
    </location>
</feature>
<keyword evidence="4 9" id="KW-0813">Transport</keyword>
<feature type="transmembrane region" description="Helical" evidence="9">
    <location>
        <begin position="43"/>
        <end position="63"/>
    </location>
</feature>
<keyword evidence="9" id="KW-0830">Ubiquinone</keyword>
<keyword evidence="5 9" id="KW-0812">Transmembrane</keyword>
<feature type="transmembrane region" description="Helical" evidence="9">
    <location>
        <begin position="6"/>
        <end position="31"/>
    </location>
</feature>
<evidence type="ECO:0000256" key="9">
    <source>
        <dbReference type="RuleBase" id="RU003640"/>
    </source>
</evidence>
<evidence type="ECO:0000256" key="3">
    <source>
        <dbReference type="ARBA" id="ARBA00021007"/>
    </source>
</evidence>
<dbReference type="Gene3D" id="1.20.58.1610">
    <property type="entry name" value="NADH:ubiquinone/plastoquinone oxidoreductase, chain 3"/>
    <property type="match status" value="1"/>
</dbReference>
<evidence type="ECO:0000256" key="1">
    <source>
        <dbReference type="ARBA" id="ARBA00004370"/>
    </source>
</evidence>
<evidence type="ECO:0000256" key="8">
    <source>
        <dbReference type="ARBA" id="ARBA00049551"/>
    </source>
</evidence>
<dbReference type="AlphaFoldDB" id="A0A410HYJ9"/>
<dbReference type="EC" id="7.1.1.2" evidence="9"/>
<evidence type="ECO:0000313" key="10">
    <source>
        <dbReference type="EMBL" id="QAB47269.1"/>
    </source>
</evidence>
<accession>A0A410HYJ9</accession>
<reference evidence="10" key="1">
    <citation type="journal article" date="2018" name="Mitochondrial DNA Part B Resour">
        <title>The complete mitochondrial genome of the feather mite Trouessartia rubecula Jablonska, 1968 (Astigmata: Analgoidea: Trouessartiidae).</title>
        <authorList>
            <person name="Esteban R."/>
            <person name="Dona J."/>
            <person name="Vierna J."/>
            <person name="Vizcaino A."/>
            <person name="Serrano D."/>
            <person name="Jovani R."/>
        </authorList>
    </citation>
    <scope>NUCLEOTIDE SEQUENCE</scope>
</reference>
<dbReference type="GO" id="GO:0008137">
    <property type="term" value="F:NADH dehydrogenase (ubiquinone) activity"/>
    <property type="evidence" value="ECO:0007669"/>
    <property type="project" value="UniProtKB-UniRule"/>
</dbReference>
<dbReference type="InterPro" id="IPR038430">
    <property type="entry name" value="NDAH_ubi_oxred_su3_sf"/>
</dbReference>
<evidence type="ECO:0000256" key="2">
    <source>
        <dbReference type="ARBA" id="ARBA00008472"/>
    </source>
</evidence>
<keyword evidence="9" id="KW-0249">Electron transport</keyword>
<dbReference type="Pfam" id="PF00507">
    <property type="entry name" value="Oxidored_q4"/>
    <property type="match status" value="1"/>
</dbReference>
<evidence type="ECO:0000256" key="7">
    <source>
        <dbReference type="ARBA" id="ARBA00023136"/>
    </source>
</evidence>
<dbReference type="GO" id="GO:0031966">
    <property type="term" value="C:mitochondrial membrane"/>
    <property type="evidence" value="ECO:0007669"/>
    <property type="project" value="UniProtKB-SubCell"/>
</dbReference>
<keyword evidence="6 9" id="KW-1133">Transmembrane helix</keyword>
<gene>
    <name evidence="10" type="primary">nad3</name>
</gene>
<proteinExistence type="inferred from homology"/>
<organism evidence="10">
    <name type="scientific">Trouessartia rubecula</name>
    <dbReference type="NCBI Taxonomy" id="474308"/>
    <lineage>
        <taxon>Eukaryota</taxon>
        <taxon>Metazoa</taxon>
        <taxon>Ecdysozoa</taxon>
        <taxon>Arthropoda</taxon>
        <taxon>Chelicerata</taxon>
        <taxon>Arachnida</taxon>
        <taxon>Acari</taxon>
        <taxon>Acariformes</taxon>
        <taxon>Sarcoptiformes</taxon>
        <taxon>Astigmata</taxon>
        <taxon>Psoroptidia</taxon>
        <taxon>Analgoidea</taxon>
        <taxon>Trouessartiidae</taxon>
        <taxon>Trouessartia</taxon>
    </lineage>
</organism>
<protein>
    <recommendedName>
        <fullName evidence="3 9">NADH-ubiquinone oxidoreductase chain 3</fullName>
        <ecNumber evidence="9">7.1.1.2</ecNumber>
    </recommendedName>
</protein>
<comment type="catalytic activity">
    <reaction evidence="8 9">
        <text>a ubiquinone + NADH + 5 H(+)(in) = a ubiquinol + NAD(+) + 4 H(+)(out)</text>
        <dbReference type="Rhea" id="RHEA:29091"/>
        <dbReference type="Rhea" id="RHEA-COMP:9565"/>
        <dbReference type="Rhea" id="RHEA-COMP:9566"/>
        <dbReference type="ChEBI" id="CHEBI:15378"/>
        <dbReference type="ChEBI" id="CHEBI:16389"/>
        <dbReference type="ChEBI" id="CHEBI:17976"/>
        <dbReference type="ChEBI" id="CHEBI:57540"/>
        <dbReference type="ChEBI" id="CHEBI:57945"/>
        <dbReference type="EC" id="7.1.1.2"/>
    </reaction>
</comment>
<keyword evidence="9" id="KW-0520">NAD</keyword>
<evidence type="ECO:0000256" key="6">
    <source>
        <dbReference type="ARBA" id="ARBA00022989"/>
    </source>
</evidence>
<evidence type="ECO:0000256" key="4">
    <source>
        <dbReference type="ARBA" id="ARBA00022448"/>
    </source>
</evidence>
<keyword evidence="9 10" id="KW-0496">Mitochondrion</keyword>
<keyword evidence="9" id="KW-1278">Translocase</keyword>
<keyword evidence="7 9" id="KW-0472">Membrane</keyword>
<evidence type="ECO:0000256" key="5">
    <source>
        <dbReference type="ARBA" id="ARBA00022692"/>
    </source>
</evidence>
<dbReference type="PANTHER" id="PTHR11058:SF9">
    <property type="entry name" value="NADH-UBIQUINONE OXIDOREDUCTASE CHAIN 3"/>
    <property type="match status" value="1"/>
</dbReference>